<dbReference type="Pfam" id="PF13489">
    <property type="entry name" value="Methyltransf_23"/>
    <property type="match status" value="1"/>
</dbReference>
<dbReference type="OrthoDB" id="9810247at2"/>
<evidence type="ECO:0000313" key="2">
    <source>
        <dbReference type="Proteomes" id="UP000056905"/>
    </source>
</evidence>
<dbReference type="Gene3D" id="3.40.50.150">
    <property type="entry name" value="Vaccinia Virus protein VP39"/>
    <property type="match status" value="1"/>
</dbReference>
<dbReference type="Proteomes" id="UP000056905">
    <property type="component" value="Chromosome"/>
</dbReference>
<dbReference type="KEGG" id="chq:AQ619_05545"/>
<reference evidence="1 2" key="1">
    <citation type="submission" date="2015-10" db="EMBL/GenBank/DDBJ databases">
        <title>Conservation of the essential genome among Caulobacter and Brevundimonas species.</title>
        <authorList>
            <person name="Scott D."/>
            <person name="Ely B."/>
        </authorList>
    </citation>
    <scope>NUCLEOTIDE SEQUENCE [LARGE SCALE GENOMIC DNA]</scope>
    <source>
        <strain evidence="1 2">CB4</strain>
    </source>
</reference>
<organism evidence="1 2">
    <name type="scientific">Caulobacter henricii</name>
    <dbReference type="NCBI Taxonomy" id="69395"/>
    <lineage>
        <taxon>Bacteria</taxon>
        <taxon>Pseudomonadati</taxon>
        <taxon>Pseudomonadota</taxon>
        <taxon>Alphaproteobacteria</taxon>
        <taxon>Caulobacterales</taxon>
        <taxon>Caulobacteraceae</taxon>
        <taxon>Caulobacter</taxon>
    </lineage>
</organism>
<protein>
    <recommendedName>
        <fullName evidence="3">Glycosyl transferase</fullName>
    </recommendedName>
</protein>
<dbReference type="InterPro" id="IPR029063">
    <property type="entry name" value="SAM-dependent_MTases_sf"/>
</dbReference>
<dbReference type="EMBL" id="CP013002">
    <property type="protein sequence ID" value="ALL12862.1"/>
    <property type="molecule type" value="Genomic_DNA"/>
</dbReference>
<dbReference type="Gene3D" id="3.40.50.2000">
    <property type="entry name" value="Glycogen Phosphorylase B"/>
    <property type="match status" value="1"/>
</dbReference>
<keyword evidence="2" id="KW-1185">Reference proteome</keyword>
<accession>A0A0P0NY93</accession>
<dbReference type="RefSeq" id="WP_062145295.1">
    <property type="nucleotide sequence ID" value="NZ_CP013002.1"/>
</dbReference>
<dbReference type="STRING" id="69395.AQ619_05545"/>
<evidence type="ECO:0008006" key="3">
    <source>
        <dbReference type="Google" id="ProtNLM"/>
    </source>
</evidence>
<dbReference type="SUPFAM" id="SSF53756">
    <property type="entry name" value="UDP-Glycosyltransferase/glycogen phosphorylase"/>
    <property type="match status" value="1"/>
</dbReference>
<gene>
    <name evidence="1" type="ORF">AQ619_05545</name>
</gene>
<proteinExistence type="predicted"/>
<dbReference type="SUPFAM" id="SSF53335">
    <property type="entry name" value="S-adenosyl-L-methionine-dependent methyltransferases"/>
    <property type="match status" value="1"/>
</dbReference>
<dbReference type="CDD" id="cd02440">
    <property type="entry name" value="AdoMet_MTases"/>
    <property type="match status" value="1"/>
</dbReference>
<sequence>MTFGNDINPDILKSIPLDRRHVLEVGCGNGRFAEAYRARNPDARYVGLELLDAKARDAASFVDSIVVGDVAAESVMAGLDQARANDTFDAVIFRGVLQDLNAPSAVLAGLRARTGRGGICVAGVPNVSHWALLQQQLKGEWPYVTADRANPVTPQLFTRVSAIKMFQMAGWTVLEASPFIISPEETEAAIRAFAPIAESLGVSSDNLRRDLSAFQWIIKAINGPPSETTTVAAIGMAKFAGVTEPRVDHPLAALASTPGSRVSWGAGSVNVPRHWPPGVFLLHRQFLNDGPLNRVVSGLIDRGWTITSDIDDDPHHWREFVESDFHAFRGVHAVTVSTEPLATMIRQWNPNVTVFPNAIAELPRIEATTPKSGPRLKVFFGALNRGGDWAGLSEAIIAAARSLADRLEFVVVHDEAFYKALPDEVTKVFHPTLPHADYMKALAGCDLALLPLADTPFNRLKSDLKFIECCAAGVVPICSPIVYGDTPEHLDIGVFADTPASWEKALRDLAADPGEVQARRERGLAYVRARRMHAQQVPLRQAYYRDLMAQRPELEAQRQARIAAARPAR</sequence>
<evidence type="ECO:0000313" key="1">
    <source>
        <dbReference type="EMBL" id="ALL12862.1"/>
    </source>
</evidence>
<dbReference type="AlphaFoldDB" id="A0A0P0NY93"/>
<name>A0A0P0NY93_9CAUL</name>